<evidence type="ECO:0000313" key="6">
    <source>
        <dbReference type="Proteomes" id="UP000187172"/>
    </source>
</evidence>
<dbReference type="PANTHER" id="PTHR12128:SF66">
    <property type="entry name" value="4-HYDROXY-2-OXOGLUTARATE ALDOLASE, MITOCHONDRIAL"/>
    <property type="match status" value="1"/>
</dbReference>
<dbReference type="CDD" id="cd00408">
    <property type="entry name" value="DHDPS-like"/>
    <property type="match status" value="1"/>
</dbReference>
<dbReference type="SMART" id="SM01130">
    <property type="entry name" value="DHDPS"/>
    <property type="match status" value="1"/>
</dbReference>
<dbReference type="GO" id="GO:0008840">
    <property type="term" value="F:4-hydroxy-tetrahydrodipicolinate synthase activity"/>
    <property type="evidence" value="ECO:0007669"/>
    <property type="project" value="TreeGrafter"/>
</dbReference>
<dbReference type="Proteomes" id="UP000187172">
    <property type="component" value="Unassembled WGS sequence"/>
</dbReference>
<feature type="active site" description="Proton donor/acceptor" evidence="4">
    <location>
        <position position="140"/>
    </location>
</feature>
<feature type="active site" description="Schiff-base intermediate with substrate" evidence="4">
    <location>
        <position position="168"/>
    </location>
</feature>
<keyword evidence="2 3" id="KW-0456">Lyase</keyword>
<evidence type="ECO:0000256" key="3">
    <source>
        <dbReference type="PIRNR" id="PIRNR001365"/>
    </source>
</evidence>
<evidence type="ECO:0000256" key="1">
    <source>
        <dbReference type="ARBA" id="ARBA00007592"/>
    </source>
</evidence>
<name>A0A1R1EC52_9BACL</name>
<dbReference type="STRING" id="297318.BK138_29765"/>
<evidence type="ECO:0008006" key="7">
    <source>
        <dbReference type="Google" id="ProtNLM"/>
    </source>
</evidence>
<dbReference type="AlphaFoldDB" id="A0A1R1EC52"/>
<organism evidence="5 6">
    <name type="scientific">Paenibacillus rhizosphaerae</name>
    <dbReference type="NCBI Taxonomy" id="297318"/>
    <lineage>
        <taxon>Bacteria</taxon>
        <taxon>Bacillati</taxon>
        <taxon>Bacillota</taxon>
        <taxon>Bacilli</taxon>
        <taxon>Bacillales</taxon>
        <taxon>Paenibacillaceae</taxon>
        <taxon>Paenibacillus</taxon>
    </lineage>
</organism>
<accession>A0A1R1EC52</accession>
<gene>
    <name evidence="5" type="ORF">BK138_29765</name>
</gene>
<dbReference type="InterPro" id="IPR013785">
    <property type="entry name" value="Aldolase_TIM"/>
</dbReference>
<reference evidence="5 6" key="1">
    <citation type="submission" date="2016-11" db="EMBL/GenBank/DDBJ databases">
        <title>Paenibacillus species isolates.</title>
        <authorList>
            <person name="Beno S.M."/>
        </authorList>
    </citation>
    <scope>NUCLEOTIDE SEQUENCE [LARGE SCALE GENOMIC DNA]</scope>
    <source>
        <strain evidence="5 6">FSL R5-0378</strain>
    </source>
</reference>
<sequence>MMHSISSGVWPTMVTPYNKDNEIDFSAVERLLEFYRQRGVTGVFAVCQSSEMFQLSREEKSQLIRHIVSHAGDLQVIVSGHTASSLDEQISEAMELTVEGVSAYVILPNRFADADESDDQLIAKMKAFLSEVPSIPLGIYECPYPYKRLLTPKVLYSCVESDRFLFIKDTCCRVEQIAEKLKIIAGTGIKLFNANSATLLESLRMGADGYSGVMANFHPEFYSWLCHSYQTDLQLAEQVQQFLGVCSMAEYQSYPVNAKFALSLQGVSMEIFSRMFDADLFTESQRLEIQQLVQLSSLAHDFFQITSH</sequence>
<comment type="caution">
    <text evidence="5">The sequence shown here is derived from an EMBL/GenBank/DDBJ whole genome shotgun (WGS) entry which is preliminary data.</text>
</comment>
<evidence type="ECO:0000313" key="5">
    <source>
        <dbReference type="EMBL" id="OMF49396.1"/>
    </source>
</evidence>
<dbReference type="RefSeq" id="WP_076175283.1">
    <property type="nucleotide sequence ID" value="NZ_MRTP01000014.1"/>
</dbReference>
<dbReference type="Pfam" id="PF00701">
    <property type="entry name" value="DHDPS"/>
    <property type="match status" value="1"/>
</dbReference>
<proteinExistence type="inferred from homology"/>
<comment type="similarity">
    <text evidence="1 3">Belongs to the DapA family.</text>
</comment>
<dbReference type="SUPFAM" id="SSF51569">
    <property type="entry name" value="Aldolase"/>
    <property type="match status" value="1"/>
</dbReference>
<keyword evidence="6" id="KW-1185">Reference proteome</keyword>
<dbReference type="InterPro" id="IPR002220">
    <property type="entry name" value="DapA-like"/>
</dbReference>
<dbReference type="PANTHER" id="PTHR12128">
    <property type="entry name" value="DIHYDRODIPICOLINATE SYNTHASE"/>
    <property type="match status" value="1"/>
</dbReference>
<protein>
    <recommendedName>
        <fullName evidence="7">Dihydrodipicolinate synthase family protein</fullName>
    </recommendedName>
</protein>
<dbReference type="PIRSF" id="PIRSF001365">
    <property type="entry name" value="DHDPS"/>
    <property type="match status" value="1"/>
</dbReference>
<dbReference type="EMBL" id="MRTP01000014">
    <property type="protein sequence ID" value="OMF49396.1"/>
    <property type="molecule type" value="Genomic_DNA"/>
</dbReference>
<evidence type="ECO:0000256" key="2">
    <source>
        <dbReference type="ARBA" id="ARBA00023239"/>
    </source>
</evidence>
<dbReference type="Gene3D" id="3.20.20.70">
    <property type="entry name" value="Aldolase class I"/>
    <property type="match status" value="1"/>
</dbReference>
<evidence type="ECO:0000256" key="4">
    <source>
        <dbReference type="PIRSR" id="PIRSR001365-1"/>
    </source>
</evidence>